<evidence type="ECO:0000256" key="4">
    <source>
        <dbReference type="ARBA" id="ARBA00022475"/>
    </source>
</evidence>
<gene>
    <name evidence="9" type="primary">cobD</name>
    <name evidence="10" type="ORF">J2R99_002917</name>
</gene>
<comment type="similarity">
    <text evidence="3 9">Belongs to the CobD/CbiB family.</text>
</comment>
<dbReference type="Proteomes" id="UP001230253">
    <property type="component" value="Unassembled WGS sequence"/>
</dbReference>
<evidence type="ECO:0000256" key="2">
    <source>
        <dbReference type="ARBA" id="ARBA00004953"/>
    </source>
</evidence>
<keyword evidence="4 9" id="KW-1003">Cell membrane</keyword>
<dbReference type="InterPro" id="IPR004485">
    <property type="entry name" value="Cobalamin_biosynth_CobD/CbiB"/>
</dbReference>
<dbReference type="PANTHER" id="PTHR34308:SF1">
    <property type="entry name" value="COBALAMIN BIOSYNTHESIS PROTEIN CBIB"/>
    <property type="match status" value="1"/>
</dbReference>
<feature type="transmembrane region" description="Helical" evidence="9">
    <location>
        <begin position="163"/>
        <end position="180"/>
    </location>
</feature>
<evidence type="ECO:0000256" key="6">
    <source>
        <dbReference type="ARBA" id="ARBA00022692"/>
    </source>
</evidence>
<evidence type="ECO:0000313" key="10">
    <source>
        <dbReference type="EMBL" id="MDQ0327048.1"/>
    </source>
</evidence>
<dbReference type="EMBL" id="JAUSUK010000002">
    <property type="protein sequence ID" value="MDQ0327048.1"/>
    <property type="molecule type" value="Genomic_DNA"/>
</dbReference>
<comment type="caution">
    <text evidence="10">The sequence shown here is derived from an EMBL/GenBank/DDBJ whole genome shotgun (WGS) entry which is preliminary data.</text>
</comment>
<name>A0ABU0C937_9BRAD</name>
<comment type="subcellular location">
    <subcellularLocation>
        <location evidence="1 9">Cell membrane</location>
        <topology evidence="1 9">Multi-pass membrane protein</topology>
    </subcellularLocation>
</comment>
<sequence>MSRLAVLALGLLIDRLVGDPDELWKKIGHPVAWIGRLIEGLDQGLNDERKTGEERRKRGMLAIAVLIGLAVFAGVVLQRIATALPLSLIVEALIVSVFLAQKSLLEHVQAVGDAMAEGGIGPARKALSWIVGRDVTQLDEAGVNRAALESLAENFSDGLVAPAFWYLIGGLPGLLAYKALNTADSMIGHKNERYQDFGYAAARLDDLANYVPARLSALLIAAAAIFAEASPGKALKAARRDAPLHRSPNAGWPEAALAGALGLAFGGPRRYGSEAVEGVWLNAEGRREVTLKDLRRGLRLADATWLLGLALVAVGALLIWG</sequence>
<feature type="transmembrane region" description="Helical" evidence="9">
    <location>
        <begin position="300"/>
        <end position="320"/>
    </location>
</feature>
<comment type="function">
    <text evidence="9">Converts cobyric acid to cobinamide by the addition of aminopropanol on the F carboxylic group.</text>
</comment>
<evidence type="ECO:0000256" key="7">
    <source>
        <dbReference type="ARBA" id="ARBA00022989"/>
    </source>
</evidence>
<protein>
    <recommendedName>
        <fullName evidence="9">Cobalamin biosynthesis protein CobD</fullName>
    </recommendedName>
</protein>
<organism evidence="10 11">
    <name type="scientific">Rhodopseudomonas julia</name>
    <dbReference type="NCBI Taxonomy" id="200617"/>
    <lineage>
        <taxon>Bacteria</taxon>
        <taxon>Pseudomonadati</taxon>
        <taxon>Pseudomonadota</taxon>
        <taxon>Alphaproteobacteria</taxon>
        <taxon>Hyphomicrobiales</taxon>
        <taxon>Nitrobacteraceae</taxon>
        <taxon>Rhodopseudomonas</taxon>
    </lineage>
</organism>
<evidence type="ECO:0000256" key="5">
    <source>
        <dbReference type="ARBA" id="ARBA00022573"/>
    </source>
</evidence>
<proteinExistence type="inferred from homology"/>
<keyword evidence="11" id="KW-1185">Reference proteome</keyword>
<dbReference type="Pfam" id="PF03186">
    <property type="entry name" value="CobD_Cbib"/>
    <property type="match status" value="1"/>
</dbReference>
<keyword evidence="7 9" id="KW-1133">Transmembrane helix</keyword>
<evidence type="ECO:0000256" key="8">
    <source>
        <dbReference type="ARBA" id="ARBA00023136"/>
    </source>
</evidence>
<dbReference type="RefSeq" id="WP_307155129.1">
    <property type="nucleotide sequence ID" value="NZ_JAUSUK010000002.1"/>
</dbReference>
<evidence type="ECO:0000256" key="3">
    <source>
        <dbReference type="ARBA" id="ARBA00006263"/>
    </source>
</evidence>
<reference evidence="10 11" key="1">
    <citation type="submission" date="2023-07" db="EMBL/GenBank/DDBJ databases">
        <title>Genomic Encyclopedia of Type Strains, Phase IV (KMG-IV): sequencing the most valuable type-strain genomes for metagenomic binning, comparative biology and taxonomic classification.</title>
        <authorList>
            <person name="Goeker M."/>
        </authorList>
    </citation>
    <scope>NUCLEOTIDE SEQUENCE [LARGE SCALE GENOMIC DNA]</scope>
    <source>
        <strain evidence="10 11">DSM 11549</strain>
    </source>
</reference>
<dbReference type="GO" id="GO:0043757">
    <property type="term" value="F:adenosylcobinamide-phosphate synthase activity"/>
    <property type="evidence" value="ECO:0007669"/>
    <property type="project" value="UniProtKB-EC"/>
</dbReference>
<evidence type="ECO:0000256" key="1">
    <source>
        <dbReference type="ARBA" id="ARBA00004651"/>
    </source>
</evidence>
<comment type="pathway">
    <text evidence="2 9">Cofactor biosynthesis; adenosylcobalamin biosynthesis.</text>
</comment>
<keyword evidence="8 9" id="KW-0472">Membrane</keyword>
<keyword evidence="5 9" id="KW-0169">Cobalamin biosynthesis</keyword>
<keyword evidence="10" id="KW-0436">Ligase</keyword>
<evidence type="ECO:0000313" key="11">
    <source>
        <dbReference type="Proteomes" id="UP001230253"/>
    </source>
</evidence>
<dbReference type="NCBIfam" id="TIGR00380">
    <property type="entry name" value="cobal_cbiB"/>
    <property type="match status" value="1"/>
</dbReference>
<dbReference type="PANTHER" id="PTHR34308">
    <property type="entry name" value="COBALAMIN BIOSYNTHESIS PROTEIN CBIB"/>
    <property type="match status" value="1"/>
</dbReference>
<dbReference type="HAMAP" id="MF_00024">
    <property type="entry name" value="CobD_CbiB"/>
    <property type="match status" value="1"/>
</dbReference>
<evidence type="ECO:0000256" key="9">
    <source>
        <dbReference type="HAMAP-Rule" id="MF_00024"/>
    </source>
</evidence>
<keyword evidence="6 9" id="KW-0812">Transmembrane</keyword>
<feature type="transmembrane region" description="Helical" evidence="9">
    <location>
        <begin position="59"/>
        <end position="77"/>
    </location>
</feature>
<comment type="caution">
    <text evidence="9">Lacks conserved residue(s) required for the propagation of feature annotation.</text>
</comment>
<accession>A0ABU0C937</accession>